<gene>
    <name evidence="1" type="ORF">EV182_004027</name>
</gene>
<organism evidence="1 2">
    <name type="scientific">Spiromyces aspiralis</name>
    <dbReference type="NCBI Taxonomy" id="68401"/>
    <lineage>
        <taxon>Eukaryota</taxon>
        <taxon>Fungi</taxon>
        <taxon>Fungi incertae sedis</taxon>
        <taxon>Zoopagomycota</taxon>
        <taxon>Kickxellomycotina</taxon>
        <taxon>Kickxellomycetes</taxon>
        <taxon>Kickxellales</taxon>
        <taxon>Kickxellaceae</taxon>
        <taxon>Spiromyces</taxon>
    </lineage>
</organism>
<dbReference type="Proteomes" id="UP001145114">
    <property type="component" value="Unassembled WGS sequence"/>
</dbReference>
<reference evidence="1" key="1">
    <citation type="submission" date="2022-06" db="EMBL/GenBank/DDBJ databases">
        <title>Phylogenomic reconstructions and comparative analyses of Kickxellomycotina fungi.</title>
        <authorList>
            <person name="Reynolds N.K."/>
            <person name="Stajich J.E."/>
            <person name="Barry K."/>
            <person name="Grigoriev I.V."/>
            <person name="Crous P."/>
            <person name="Smith M.E."/>
        </authorList>
    </citation>
    <scope>NUCLEOTIDE SEQUENCE</scope>
    <source>
        <strain evidence="1">RSA 2271</strain>
    </source>
</reference>
<evidence type="ECO:0000313" key="1">
    <source>
        <dbReference type="EMBL" id="KAJ1678447.1"/>
    </source>
</evidence>
<sequence length="616" mass="67171">MHPTQDNNHLQRGLSLASQQLRDLASNPPSIGESNLPSTPQAQHHPEISQSLPNRSDLGLSSTTSPSSIAHPRKASAGSLGHHNYHSQRSPGWSIYGLGHIPIQRDPSGLPDMADDAHIPARPPPSHSVNPGVAASRIATNDSVSNASACSGLQASGRSAASSFSTTTSSSSSSVPPAVSSSLAVTASMLQHMRIPENHRHQFGNAAPYIKPNEPFLRSNSDRLAAPSSPQKLPQLPARSTSSTSAAHPHGADNYYSSQTDLIKPAEHSQKLIPAYRSHSNHSVGSVGSGKKRAAQLDTLLGDLMLELEALSTRATTKATTAATVAADSDIESMYSYQSSNNRNITVSPVPMARSASPLKGHGGQIRHLLQQQQQHSHVQTCAKGHEPTGYAAEAITVADAIDSYGNDDSDVNNKHESPGRHMCGACHKVIASTDPDKDLKVFGQYWHAHHLACFTCGVNLSDTTERYERDGRIYCQADYQNLSVANCIACNRPHSPHDSLIALNARWHISCFNCQVCHQKFPDRSFYMLENKPYCRYHYHELNNSLCKKCSEPIEGACAQVVEGRFHPGCFVCETCQQPLRDIYYNFNNKFYCEKHVVPQRATDNSRRRTIFCDL</sequence>
<evidence type="ECO:0000313" key="2">
    <source>
        <dbReference type="Proteomes" id="UP001145114"/>
    </source>
</evidence>
<protein>
    <submittedName>
        <fullName evidence="1">Uncharacterized protein</fullName>
    </submittedName>
</protein>
<proteinExistence type="predicted"/>
<dbReference type="EMBL" id="JAMZIH010001160">
    <property type="protein sequence ID" value="KAJ1678447.1"/>
    <property type="molecule type" value="Genomic_DNA"/>
</dbReference>
<accession>A0ACC1HT82</accession>
<comment type="caution">
    <text evidence="1">The sequence shown here is derived from an EMBL/GenBank/DDBJ whole genome shotgun (WGS) entry which is preliminary data.</text>
</comment>
<keyword evidence="2" id="KW-1185">Reference proteome</keyword>
<name>A0ACC1HT82_9FUNG</name>